<evidence type="ECO:0000256" key="5">
    <source>
        <dbReference type="ARBA" id="ARBA00022694"/>
    </source>
</evidence>
<protein>
    <recommendedName>
        <fullName evidence="3">tRNA threonylcarbamoyladenosine biosynthesis protein TsaE</fullName>
    </recommendedName>
    <alternativeName>
        <fullName evidence="10">t(6)A37 threonylcarbamoyladenosine biosynthesis protein TsaE</fullName>
    </alternativeName>
</protein>
<dbReference type="SUPFAM" id="SSF52540">
    <property type="entry name" value="P-loop containing nucleoside triphosphate hydrolases"/>
    <property type="match status" value="1"/>
</dbReference>
<dbReference type="OrthoDB" id="9800307at2"/>
<comment type="subcellular location">
    <subcellularLocation>
        <location evidence="1">Cytoplasm</location>
    </subcellularLocation>
</comment>
<evidence type="ECO:0000256" key="9">
    <source>
        <dbReference type="ARBA" id="ARBA00022842"/>
    </source>
</evidence>
<evidence type="ECO:0000256" key="1">
    <source>
        <dbReference type="ARBA" id="ARBA00004496"/>
    </source>
</evidence>
<evidence type="ECO:0000256" key="7">
    <source>
        <dbReference type="ARBA" id="ARBA00022741"/>
    </source>
</evidence>
<dbReference type="Proteomes" id="UP000009232">
    <property type="component" value="Chromosome"/>
</dbReference>
<proteinExistence type="inferred from homology"/>
<reference evidence="11 12" key="1">
    <citation type="submission" date="2011-05" db="EMBL/GenBank/DDBJ databases">
        <title>Complete sequence of Thioalkalimicrobium cyclicum ALM1.</title>
        <authorList>
            <consortium name="US DOE Joint Genome Institute"/>
            <person name="Lucas S."/>
            <person name="Han J."/>
            <person name="Lapidus A."/>
            <person name="Cheng J.-F."/>
            <person name="Goodwin L."/>
            <person name="Pitluck S."/>
            <person name="Peters L."/>
            <person name="Mikhailova N."/>
            <person name="Davenport K."/>
            <person name="Han C."/>
            <person name="Tapia R."/>
            <person name="Land M."/>
            <person name="Hauser L."/>
            <person name="Kyrpides N."/>
            <person name="Ivanova N."/>
            <person name="Pagani I."/>
            <person name="Kappler U."/>
            <person name="Woyke T."/>
        </authorList>
    </citation>
    <scope>NUCLEOTIDE SEQUENCE [LARGE SCALE GENOMIC DNA]</scope>
    <source>
        <strain evidence="12">DSM 14477 / JCM 11371 / ALM1</strain>
    </source>
</reference>
<dbReference type="KEGG" id="tcy:Thicy_0507"/>
<dbReference type="STRING" id="717773.Thicy_0507"/>
<dbReference type="InterPro" id="IPR027417">
    <property type="entry name" value="P-loop_NTPase"/>
</dbReference>
<keyword evidence="6" id="KW-0479">Metal-binding</keyword>
<evidence type="ECO:0000256" key="2">
    <source>
        <dbReference type="ARBA" id="ARBA00007599"/>
    </source>
</evidence>
<evidence type="ECO:0000313" key="12">
    <source>
        <dbReference type="Proteomes" id="UP000009232"/>
    </source>
</evidence>
<dbReference type="Pfam" id="PF02367">
    <property type="entry name" value="TsaE"/>
    <property type="match status" value="1"/>
</dbReference>
<dbReference type="GO" id="GO:0005524">
    <property type="term" value="F:ATP binding"/>
    <property type="evidence" value="ECO:0007669"/>
    <property type="project" value="UniProtKB-KW"/>
</dbReference>
<dbReference type="eggNOG" id="COG0802">
    <property type="taxonomic scope" value="Bacteria"/>
</dbReference>
<comment type="similarity">
    <text evidence="2">Belongs to the TsaE family.</text>
</comment>
<evidence type="ECO:0000256" key="3">
    <source>
        <dbReference type="ARBA" id="ARBA00019010"/>
    </source>
</evidence>
<dbReference type="EMBL" id="CP002776">
    <property type="protein sequence ID" value="AEG31280.1"/>
    <property type="molecule type" value="Genomic_DNA"/>
</dbReference>
<evidence type="ECO:0000256" key="6">
    <source>
        <dbReference type="ARBA" id="ARBA00022723"/>
    </source>
</evidence>
<dbReference type="InterPro" id="IPR003442">
    <property type="entry name" value="T6A_TsaE"/>
</dbReference>
<dbReference type="PANTHER" id="PTHR33540:SF2">
    <property type="entry name" value="TRNA THREONYLCARBAMOYLADENOSINE BIOSYNTHESIS PROTEIN TSAE"/>
    <property type="match status" value="1"/>
</dbReference>
<dbReference type="GO" id="GO:0002949">
    <property type="term" value="P:tRNA threonylcarbamoyladenosine modification"/>
    <property type="evidence" value="ECO:0007669"/>
    <property type="project" value="InterPro"/>
</dbReference>
<keyword evidence="12" id="KW-1185">Reference proteome</keyword>
<organism evidence="11 12">
    <name type="scientific">Thiomicrospira cyclica (strain DSM 14477 / JCM 11371 / ALM1)</name>
    <name type="common">Thioalkalimicrobium cyclicum</name>
    <dbReference type="NCBI Taxonomy" id="717773"/>
    <lineage>
        <taxon>Bacteria</taxon>
        <taxon>Pseudomonadati</taxon>
        <taxon>Pseudomonadota</taxon>
        <taxon>Gammaproteobacteria</taxon>
        <taxon>Thiotrichales</taxon>
        <taxon>Piscirickettsiaceae</taxon>
        <taxon>Thiomicrospira</taxon>
    </lineage>
</organism>
<keyword evidence="9" id="KW-0460">Magnesium</keyword>
<dbReference type="NCBIfam" id="TIGR00150">
    <property type="entry name" value="T6A_YjeE"/>
    <property type="match status" value="1"/>
</dbReference>
<accession>F6DBP4</accession>
<dbReference type="HOGENOM" id="CLU_087829_2_2_6"/>
<keyword evidence="7" id="KW-0547">Nucleotide-binding</keyword>
<dbReference type="PANTHER" id="PTHR33540">
    <property type="entry name" value="TRNA THREONYLCARBAMOYLADENOSINE BIOSYNTHESIS PROTEIN TSAE"/>
    <property type="match status" value="1"/>
</dbReference>
<evidence type="ECO:0000256" key="8">
    <source>
        <dbReference type="ARBA" id="ARBA00022840"/>
    </source>
</evidence>
<dbReference type="Gene3D" id="3.40.50.300">
    <property type="entry name" value="P-loop containing nucleotide triphosphate hydrolases"/>
    <property type="match status" value="1"/>
</dbReference>
<keyword evidence="5" id="KW-0819">tRNA processing</keyword>
<dbReference type="AlphaFoldDB" id="F6DBP4"/>
<gene>
    <name evidence="11" type="ordered locus">Thicy_0507</name>
</gene>
<evidence type="ECO:0000256" key="4">
    <source>
        <dbReference type="ARBA" id="ARBA00022490"/>
    </source>
</evidence>
<sequence length="168" mass="19131">MVHNNYFSKEYLLIDAENTQAIASALATYWQANNDSMKPRIWYLEGDLGAGKTTLSQAFIKTLMQDYQLRVKSPTYTLVEQYESSQGSCRVLHADLYRLCEPEELEYLGFRDLEAQADVVLLEWPSKAAGLLPQADLILALRIVDTSRYLKVVACSPEAADWLRSWSQ</sequence>
<name>F6DBP4_THICA</name>
<keyword evidence="8" id="KW-0067">ATP-binding</keyword>
<evidence type="ECO:0000256" key="10">
    <source>
        <dbReference type="ARBA" id="ARBA00032441"/>
    </source>
</evidence>
<evidence type="ECO:0000313" key="11">
    <source>
        <dbReference type="EMBL" id="AEG31280.1"/>
    </source>
</evidence>
<keyword evidence="4" id="KW-0963">Cytoplasm</keyword>
<dbReference type="GO" id="GO:0005737">
    <property type="term" value="C:cytoplasm"/>
    <property type="evidence" value="ECO:0007669"/>
    <property type="project" value="UniProtKB-SubCell"/>
</dbReference>
<dbReference type="GO" id="GO:0046872">
    <property type="term" value="F:metal ion binding"/>
    <property type="evidence" value="ECO:0007669"/>
    <property type="project" value="UniProtKB-KW"/>
</dbReference>
<dbReference type="RefSeq" id="WP_013835061.1">
    <property type="nucleotide sequence ID" value="NC_015581.1"/>
</dbReference>